<dbReference type="OrthoDB" id="2322546at2"/>
<name>A0A0R2FMM5_9LACO</name>
<dbReference type="STRING" id="81857.IV38_GL001167"/>
<evidence type="ECO:0000256" key="1">
    <source>
        <dbReference type="SAM" id="Phobius"/>
    </source>
</evidence>
<reference evidence="4 5" key="1">
    <citation type="journal article" date="2015" name="Genome Announc.">
        <title>Expanding the biotechnology potential of lactobacilli through comparative genomics of 213 strains and associated genera.</title>
        <authorList>
            <person name="Sun Z."/>
            <person name="Harris H.M."/>
            <person name="McCann A."/>
            <person name="Guo C."/>
            <person name="Argimon S."/>
            <person name="Zhang W."/>
            <person name="Yang X."/>
            <person name="Jeffery I.B."/>
            <person name="Cooney J.C."/>
            <person name="Kagawa T.F."/>
            <person name="Liu W."/>
            <person name="Song Y."/>
            <person name="Salvetti E."/>
            <person name="Wrobel A."/>
            <person name="Rasinkangas P."/>
            <person name="Parkhill J."/>
            <person name="Rea M.C."/>
            <person name="O'Sullivan O."/>
            <person name="Ritari J."/>
            <person name="Douillard F.P."/>
            <person name="Paul Ross R."/>
            <person name="Yang R."/>
            <person name="Briner A.E."/>
            <person name="Felis G.E."/>
            <person name="de Vos W.M."/>
            <person name="Barrangou R."/>
            <person name="Klaenhammer T.R."/>
            <person name="Caufield P.W."/>
            <person name="Cui Y."/>
            <person name="Zhang H."/>
            <person name="O'Toole P.W."/>
        </authorList>
    </citation>
    <scope>NUCLEOTIDE SEQUENCE [LARGE SCALE GENOMIC DNA]</scope>
    <source>
        <strain evidence="2 5">ATCC BAA-66</strain>
        <strain evidence="3 4">DSM 13344</strain>
    </source>
</reference>
<evidence type="ECO:0000313" key="5">
    <source>
        <dbReference type="Proteomes" id="UP000051751"/>
    </source>
</evidence>
<feature type="transmembrane region" description="Helical" evidence="1">
    <location>
        <begin position="6"/>
        <end position="24"/>
    </location>
</feature>
<proteinExistence type="predicted"/>
<dbReference type="EMBL" id="JQAT01000002">
    <property type="protein sequence ID" value="KRN28955.1"/>
    <property type="molecule type" value="Genomic_DNA"/>
</dbReference>
<organism evidence="2 5">
    <name type="scientific">Lactobacillus selangorensis</name>
    <dbReference type="NCBI Taxonomy" id="81857"/>
    <lineage>
        <taxon>Bacteria</taxon>
        <taxon>Bacillati</taxon>
        <taxon>Bacillota</taxon>
        <taxon>Bacilli</taxon>
        <taxon>Lactobacillales</taxon>
        <taxon>Lactobacillaceae</taxon>
        <taxon>Lactobacillus</taxon>
    </lineage>
</organism>
<dbReference type="RefSeq" id="WP_057768898.1">
    <property type="nucleotide sequence ID" value="NZ_JQAT01000002.1"/>
</dbReference>
<keyword evidence="1" id="KW-0812">Transmembrane</keyword>
<evidence type="ECO:0000313" key="4">
    <source>
        <dbReference type="Proteomes" id="UP000051645"/>
    </source>
</evidence>
<feature type="transmembrane region" description="Helical" evidence="1">
    <location>
        <begin position="58"/>
        <end position="78"/>
    </location>
</feature>
<accession>A0A0R2FMM5</accession>
<dbReference type="EMBL" id="JQAZ01000002">
    <property type="protein sequence ID" value="KRN32635.1"/>
    <property type="molecule type" value="Genomic_DNA"/>
</dbReference>
<keyword evidence="1" id="KW-0472">Membrane</keyword>
<dbReference type="AlphaFoldDB" id="A0A0R2FMM5"/>
<comment type="caution">
    <text evidence="2">The sequence shown here is derived from an EMBL/GenBank/DDBJ whole genome shotgun (WGS) entry which is preliminary data.</text>
</comment>
<dbReference type="Proteomes" id="UP000051751">
    <property type="component" value="Unassembled WGS sequence"/>
</dbReference>
<protein>
    <submittedName>
        <fullName evidence="2">Uncharacterized protein</fullName>
    </submittedName>
</protein>
<keyword evidence="4" id="KW-1185">Reference proteome</keyword>
<evidence type="ECO:0000313" key="2">
    <source>
        <dbReference type="EMBL" id="KRN28955.1"/>
    </source>
</evidence>
<dbReference type="Proteomes" id="UP000051645">
    <property type="component" value="Unassembled WGS sequence"/>
</dbReference>
<feature type="transmembrane region" description="Helical" evidence="1">
    <location>
        <begin position="36"/>
        <end position="52"/>
    </location>
</feature>
<keyword evidence="1" id="KW-1133">Transmembrane helix</keyword>
<dbReference type="PATRIC" id="fig|81857.3.peg.1173"/>
<evidence type="ECO:0000313" key="3">
    <source>
        <dbReference type="EMBL" id="KRN32635.1"/>
    </source>
</evidence>
<sequence length="156" mass="18124">MSINTMWIILDIALLTGAALNTYWQSKLIERAHYNYWMILYSVFYLFFIWWTPYTGEAYIVLIAALILLNFQSGVGGFTERGVMGNHFFSTITPYTDLTAITLTRFKVVQNDKERVIATIVTRRNHRIQLIFNHTAEELEQVIQPKLPTEVSVTIQ</sequence>
<gene>
    <name evidence="2" type="ORF">IV38_GL001167</name>
    <name evidence="3" type="ORF">IV40_GL000686</name>
</gene>